<evidence type="ECO:0000256" key="5">
    <source>
        <dbReference type="SAM" id="MobiDB-lite"/>
    </source>
</evidence>
<keyword evidence="4" id="KW-0539">Nucleus</keyword>
<keyword evidence="6" id="KW-0472">Membrane</keyword>
<keyword evidence="3" id="KW-0804">Transcription</keyword>
<keyword evidence="9" id="KW-1185">Reference proteome</keyword>
<protein>
    <recommendedName>
        <fullName evidence="7">Xylanolytic transcriptional activator regulatory domain-containing protein</fullName>
    </recommendedName>
</protein>
<gene>
    <name evidence="8" type="ORF">PVAR5_4663</name>
</gene>
<evidence type="ECO:0000256" key="3">
    <source>
        <dbReference type="ARBA" id="ARBA00023163"/>
    </source>
</evidence>
<dbReference type="PANTHER" id="PTHR47424">
    <property type="entry name" value="REGULATORY PROTEIN GAL4"/>
    <property type="match status" value="1"/>
</dbReference>
<dbReference type="HOGENOM" id="CLU_495295_0_0_1"/>
<feature type="transmembrane region" description="Helical" evidence="6">
    <location>
        <begin position="466"/>
        <end position="489"/>
    </location>
</feature>
<dbReference type="GO" id="GO:0006351">
    <property type="term" value="P:DNA-templated transcription"/>
    <property type="evidence" value="ECO:0007669"/>
    <property type="project" value="InterPro"/>
</dbReference>
<feature type="domain" description="Xylanolytic transcriptional activator regulatory" evidence="7">
    <location>
        <begin position="233"/>
        <end position="305"/>
    </location>
</feature>
<dbReference type="InParanoid" id="V5FEW4"/>
<evidence type="ECO:0000313" key="8">
    <source>
        <dbReference type="EMBL" id="GAD96014.1"/>
    </source>
</evidence>
<dbReference type="EMBL" id="BAUL01000147">
    <property type="protein sequence ID" value="GAD96014.1"/>
    <property type="molecule type" value="Genomic_DNA"/>
</dbReference>
<dbReference type="CDD" id="cd12148">
    <property type="entry name" value="fungal_TF_MHR"/>
    <property type="match status" value="1"/>
</dbReference>
<keyword evidence="6" id="KW-1133">Transmembrane helix</keyword>
<keyword evidence="1" id="KW-0805">Transcription regulation</keyword>
<reference evidence="9" key="1">
    <citation type="journal article" date="2014" name="Genome Announc.">
        <title>Draft genome sequence of the formaldehyde-resistant fungus Byssochlamys spectabilis No. 5 (anamorph Paecilomyces variotii No. 5) (NBRC109023).</title>
        <authorList>
            <person name="Oka T."/>
            <person name="Ekino K."/>
            <person name="Fukuda K."/>
            <person name="Nomura Y."/>
        </authorList>
    </citation>
    <scope>NUCLEOTIDE SEQUENCE [LARGE SCALE GENOMIC DNA]</scope>
    <source>
        <strain evidence="9">No. 5 / NBRC 109023</strain>
    </source>
</reference>
<dbReference type="OrthoDB" id="3364175at2759"/>
<organism evidence="8 9">
    <name type="scientific">Byssochlamys spectabilis (strain No. 5 / NBRC 109023)</name>
    <name type="common">Paecilomyces variotii</name>
    <dbReference type="NCBI Taxonomy" id="1356009"/>
    <lineage>
        <taxon>Eukaryota</taxon>
        <taxon>Fungi</taxon>
        <taxon>Dikarya</taxon>
        <taxon>Ascomycota</taxon>
        <taxon>Pezizomycotina</taxon>
        <taxon>Eurotiomycetes</taxon>
        <taxon>Eurotiomycetidae</taxon>
        <taxon>Eurotiales</taxon>
        <taxon>Thermoascaceae</taxon>
        <taxon>Paecilomyces</taxon>
    </lineage>
</organism>
<dbReference type="AlphaFoldDB" id="V5FEW4"/>
<dbReference type="InterPro" id="IPR051127">
    <property type="entry name" value="Fungal_SecMet_Regulators"/>
</dbReference>
<accession>V5FEW4</accession>
<sequence length="516" mass="58719">MTPQTLPSVHQINRNSDHPTESEQVGEAIDDDETMVDLIATDAFDENCQKQIGYFGPWSNHAIFQFISASFWRVSTHYTSTDLDSSLKDRLSEPHSRVKPPDSLELSRKRPLPRTPNEKCSLPSKSDGVRLLHRFFDSAGVMLAYLNREDIVKRYENARNSNPPRFSRVFLILLNIVWAHASSSFGDARSEIFYHRAMGLLNLHTLQGSSHDLVQSLLLFALYQQNHQRSISSYTTHALCVKTAFQMGFHVLDNANRTEEEYRSRQQLWAAVVNNDRVFSSTLGRPTMISEALLTVEWNQIPDSNMGLSSYLLIYQTRLNSILADATESFSTGTYTKLGHLTVSEVICKRHRLFDKLEQWRDHLNPFGGLVSPVSLTDGISTSETSIAIRVTLSISYYRVCMAINFPLIVSLLHALLHDETKDWQLQHLRQNSHQAIQHDWVAITNLHQIMQSIHSSGDGFVKVYAAHYMCNYTIFTATLHLFAILLIIKRDSVPDMPIAANPTNARRISFHNGDF</sequence>
<dbReference type="eggNOG" id="ENOG502S0D7">
    <property type="taxonomic scope" value="Eukaryota"/>
</dbReference>
<feature type="region of interest" description="Disordered" evidence="5">
    <location>
        <begin position="1"/>
        <end position="26"/>
    </location>
</feature>
<feature type="compositionally biased region" description="Basic and acidic residues" evidence="5">
    <location>
        <begin position="85"/>
        <end position="108"/>
    </location>
</feature>
<dbReference type="SMART" id="SM00906">
    <property type="entry name" value="Fungal_trans"/>
    <property type="match status" value="1"/>
</dbReference>
<keyword evidence="6" id="KW-0812">Transmembrane</keyword>
<evidence type="ECO:0000313" key="9">
    <source>
        <dbReference type="Proteomes" id="UP000018001"/>
    </source>
</evidence>
<dbReference type="GO" id="GO:0000435">
    <property type="term" value="P:positive regulation of transcription from RNA polymerase II promoter by galactose"/>
    <property type="evidence" value="ECO:0007669"/>
    <property type="project" value="TreeGrafter"/>
</dbReference>
<dbReference type="Proteomes" id="UP000018001">
    <property type="component" value="Unassembled WGS sequence"/>
</dbReference>
<evidence type="ECO:0000256" key="2">
    <source>
        <dbReference type="ARBA" id="ARBA00023125"/>
    </source>
</evidence>
<dbReference type="GO" id="GO:0000981">
    <property type="term" value="F:DNA-binding transcription factor activity, RNA polymerase II-specific"/>
    <property type="evidence" value="ECO:0007669"/>
    <property type="project" value="TreeGrafter"/>
</dbReference>
<dbReference type="PANTHER" id="PTHR47424:SF3">
    <property type="entry name" value="REGULATORY PROTEIN GAL4"/>
    <property type="match status" value="1"/>
</dbReference>
<proteinExistence type="predicted"/>
<evidence type="ECO:0000256" key="6">
    <source>
        <dbReference type="SAM" id="Phobius"/>
    </source>
</evidence>
<dbReference type="GO" id="GO:0000978">
    <property type="term" value="F:RNA polymerase II cis-regulatory region sequence-specific DNA binding"/>
    <property type="evidence" value="ECO:0007669"/>
    <property type="project" value="TreeGrafter"/>
</dbReference>
<evidence type="ECO:0000259" key="7">
    <source>
        <dbReference type="SMART" id="SM00906"/>
    </source>
</evidence>
<dbReference type="GO" id="GO:0008270">
    <property type="term" value="F:zinc ion binding"/>
    <property type="evidence" value="ECO:0007669"/>
    <property type="project" value="InterPro"/>
</dbReference>
<comment type="caution">
    <text evidence="8">The sequence shown here is derived from an EMBL/GenBank/DDBJ whole genome shotgun (WGS) entry which is preliminary data.</text>
</comment>
<evidence type="ECO:0000256" key="1">
    <source>
        <dbReference type="ARBA" id="ARBA00023015"/>
    </source>
</evidence>
<feature type="transmembrane region" description="Helical" evidence="6">
    <location>
        <begin position="397"/>
        <end position="417"/>
    </location>
</feature>
<dbReference type="Pfam" id="PF04082">
    <property type="entry name" value="Fungal_trans"/>
    <property type="match status" value="1"/>
</dbReference>
<keyword evidence="2" id="KW-0238">DNA-binding</keyword>
<dbReference type="InterPro" id="IPR007219">
    <property type="entry name" value="XnlR_reg_dom"/>
</dbReference>
<feature type="compositionally biased region" description="Polar residues" evidence="5">
    <location>
        <begin position="1"/>
        <end position="14"/>
    </location>
</feature>
<name>V5FEW4_BYSSN</name>
<evidence type="ECO:0000256" key="4">
    <source>
        <dbReference type="ARBA" id="ARBA00023242"/>
    </source>
</evidence>
<feature type="region of interest" description="Disordered" evidence="5">
    <location>
        <begin position="85"/>
        <end position="123"/>
    </location>
</feature>
<dbReference type="GO" id="GO:0005634">
    <property type="term" value="C:nucleus"/>
    <property type="evidence" value="ECO:0007669"/>
    <property type="project" value="TreeGrafter"/>
</dbReference>